<name>A0AAJ6QYZ4_9ACAR</name>
<dbReference type="Proteomes" id="UP000694867">
    <property type="component" value="Unplaced"/>
</dbReference>
<dbReference type="AlphaFoldDB" id="A0AAJ6QYZ4"/>
<dbReference type="SUPFAM" id="SSF53474">
    <property type="entry name" value="alpha/beta-Hydrolases"/>
    <property type="match status" value="1"/>
</dbReference>
<evidence type="ECO:0000256" key="1">
    <source>
        <dbReference type="ARBA" id="ARBA00022963"/>
    </source>
</evidence>
<accession>A0AAJ6QYZ4</accession>
<keyword evidence="1" id="KW-0442">Lipid degradation</keyword>
<gene>
    <name evidence="6" type="primary">LOC100903194</name>
</gene>
<evidence type="ECO:0000313" key="5">
    <source>
        <dbReference type="Proteomes" id="UP000694867"/>
    </source>
</evidence>
<dbReference type="InterPro" id="IPR000073">
    <property type="entry name" value="AB_hydrolase_1"/>
</dbReference>
<dbReference type="KEGG" id="goe:100903194"/>
<dbReference type="Gene3D" id="3.40.50.1820">
    <property type="entry name" value="alpha/beta hydrolase"/>
    <property type="match status" value="1"/>
</dbReference>
<dbReference type="InterPro" id="IPR029058">
    <property type="entry name" value="AB_hydrolase_fold"/>
</dbReference>
<sequence length="466" mass="52169">MNIYTFSSLLLFLGVSFAQQLRYEPLRNRGRDEDASLWSQGTDTYVRAHGLSFEWLEVPTQDDVTIRVHHLWNPRVNGTMIPVLMAHSLLVSGDVFLLNKPEQSFAMILANNGYDVYIINFRGSSYSPLTRDEFVNSTLDDNIFKDFPATIDFVLQRTNQETLNIVAYSKGAYVSLGLLANKPEYNQKVRLLILMCPVTAITKPVALISSLMGVLEVAIKTFGIPLSDIVDSNFYFGIFRLPGVPRAIDLLGHLLPIGTRCVYNALLTGTIDCISPLNFDIDLIEKVFIRGVPDGVKTRELIQFTQNSRSEQFQSYSPSWYDRSLGNILGSVPEALAHVVYVRENLDNVEEYDLSAVTAPVAILQANHEVFSQPQDYRRIRNSLCSNIIGGRLNPDKYVFAVTDPNFAHTDPTVGTRSDEVYGNAFYMIMRENDLSLDSSQGDVLGYLDPDFSHLASQTCESSPAS</sequence>
<dbReference type="Pfam" id="PF00561">
    <property type="entry name" value="Abhydrolase_1"/>
    <property type="match status" value="1"/>
</dbReference>
<organism evidence="5 6">
    <name type="scientific">Galendromus occidentalis</name>
    <name type="common">western predatory mite</name>
    <dbReference type="NCBI Taxonomy" id="34638"/>
    <lineage>
        <taxon>Eukaryota</taxon>
        <taxon>Metazoa</taxon>
        <taxon>Ecdysozoa</taxon>
        <taxon>Arthropoda</taxon>
        <taxon>Chelicerata</taxon>
        <taxon>Arachnida</taxon>
        <taxon>Acari</taxon>
        <taxon>Parasitiformes</taxon>
        <taxon>Mesostigmata</taxon>
        <taxon>Gamasina</taxon>
        <taxon>Phytoseioidea</taxon>
        <taxon>Phytoseiidae</taxon>
        <taxon>Typhlodrominae</taxon>
        <taxon>Galendromus</taxon>
    </lineage>
</organism>
<protein>
    <submittedName>
        <fullName evidence="6">Gastric triacylglycerol lipase</fullName>
    </submittedName>
</protein>
<keyword evidence="2" id="KW-0443">Lipid metabolism</keyword>
<dbReference type="PANTHER" id="PTHR11005">
    <property type="entry name" value="LYSOSOMAL ACID LIPASE-RELATED"/>
    <property type="match status" value="1"/>
</dbReference>
<dbReference type="RefSeq" id="XP_003748499.1">
    <property type="nucleotide sequence ID" value="XM_003748451.1"/>
</dbReference>
<evidence type="ECO:0000259" key="4">
    <source>
        <dbReference type="Pfam" id="PF00561"/>
    </source>
</evidence>
<proteinExistence type="predicted"/>
<evidence type="ECO:0000256" key="3">
    <source>
        <dbReference type="SAM" id="SignalP"/>
    </source>
</evidence>
<feature type="signal peptide" evidence="3">
    <location>
        <begin position="1"/>
        <end position="18"/>
    </location>
</feature>
<keyword evidence="5" id="KW-1185">Reference proteome</keyword>
<feature type="chain" id="PRO_5042494327" evidence="3">
    <location>
        <begin position="19"/>
        <end position="466"/>
    </location>
</feature>
<evidence type="ECO:0000256" key="2">
    <source>
        <dbReference type="ARBA" id="ARBA00023098"/>
    </source>
</evidence>
<keyword evidence="3" id="KW-0732">Signal</keyword>
<feature type="domain" description="AB hydrolase-1" evidence="4">
    <location>
        <begin position="82"/>
        <end position="203"/>
    </location>
</feature>
<evidence type="ECO:0000313" key="6">
    <source>
        <dbReference type="RefSeq" id="XP_003748499.1"/>
    </source>
</evidence>
<dbReference type="GO" id="GO:0016042">
    <property type="term" value="P:lipid catabolic process"/>
    <property type="evidence" value="ECO:0007669"/>
    <property type="project" value="UniProtKB-KW"/>
</dbReference>
<reference evidence="6" key="1">
    <citation type="submission" date="2025-08" db="UniProtKB">
        <authorList>
            <consortium name="RefSeq"/>
        </authorList>
    </citation>
    <scope>IDENTIFICATION</scope>
</reference>
<dbReference type="GeneID" id="100903194"/>